<reference evidence="1 2" key="1">
    <citation type="journal article" date="2022" name="Hortic Res">
        <title>A haplotype resolved chromosomal level avocado genome allows analysis of novel avocado genes.</title>
        <authorList>
            <person name="Nath O."/>
            <person name="Fletcher S.J."/>
            <person name="Hayward A."/>
            <person name="Shaw L.M."/>
            <person name="Masouleh A.K."/>
            <person name="Furtado A."/>
            <person name="Henry R.J."/>
            <person name="Mitter N."/>
        </authorList>
    </citation>
    <scope>NUCLEOTIDE SEQUENCE [LARGE SCALE GENOMIC DNA]</scope>
    <source>
        <strain evidence="2">cv. Hass</strain>
    </source>
</reference>
<evidence type="ECO:0000313" key="1">
    <source>
        <dbReference type="EMBL" id="KAJ8622387.1"/>
    </source>
</evidence>
<sequence length="107" mass="12274">MASTTSLPKWRPLMQEKPTSWPNDLLGLTPPTVAFVALAIFLCIFLEVTRRVLHGPNRIHMALHWGGSKFSMHWQWPFRSQLVTCCCSFHSHVLNGVLDLENEVRCM</sequence>
<name>A0ACC2KMY4_PERAE</name>
<keyword evidence="2" id="KW-1185">Reference proteome</keyword>
<dbReference type="Proteomes" id="UP001234297">
    <property type="component" value="Chromosome 10"/>
</dbReference>
<gene>
    <name evidence="1" type="ORF">MRB53_030916</name>
</gene>
<evidence type="ECO:0000313" key="2">
    <source>
        <dbReference type="Proteomes" id="UP001234297"/>
    </source>
</evidence>
<dbReference type="EMBL" id="CM056818">
    <property type="protein sequence ID" value="KAJ8622387.1"/>
    <property type="molecule type" value="Genomic_DNA"/>
</dbReference>
<proteinExistence type="predicted"/>
<organism evidence="1 2">
    <name type="scientific">Persea americana</name>
    <name type="common">Avocado</name>
    <dbReference type="NCBI Taxonomy" id="3435"/>
    <lineage>
        <taxon>Eukaryota</taxon>
        <taxon>Viridiplantae</taxon>
        <taxon>Streptophyta</taxon>
        <taxon>Embryophyta</taxon>
        <taxon>Tracheophyta</taxon>
        <taxon>Spermatophyta</taxon>
        <taxon>Magnoliopsida</taxon>
        <taxon>Magnoliidae</taxon>
        <taxon>Laurales</taxon>
        <taxon>Lauraceae</taxon>
        <taxon>Persea</taxon>
    </lineage>
</organism>
<protein>
    <submittedName>
        <fullName evidence="1">Uncharacterized protein</fullName>
    </submittedName>
</protein>
<comment type="caution">
    <text evidence="1">The sequence shown here is derived from an EMBL/GenBank/DDBJ whole genome shotgun (WGS) entry which is preliminary data.</text>
</comment>
<accession>A0ACC2KMY4</accession>